<feature type="binding site" evidence="9">
    <location>
        <position position="211"/>
    </location>
    <ligand>
        <name>Zn(2+)</name>
        <dbReference type="ChEBI" id="CHEBI:29105"/>
        <label>1</label>
    </ligand>
</feature>
<feature type="binding site" evidence="9">
    <location>
        <position position="253"/>
    </location>
    <ligand>
        <name>Zn(2+)</name>
        <dbReference type="ChEBI" id="CHEBI:29105"/>
        <label>2</label>
        <note>catalytic</note>
    </ligand>
</feature>
<keyword evidence="5" id="KW-0378">Hydrolase</keyword>
<dbReference type="Gene3D" id="3.40.390.10">
    <property type="entry name" value="Collagenase (Catalytic Domain)"/>
    <property type="match status" value="1"/>
</dbReference>
<evidence type="ECO:0000256" key="1">
    <source>
        <dbReference type="ARBA" id="ARBA00010370"/>
    </source>
</evidence>
<name>A0A9N9N390_9CUCU</name>
<feature type="domain" description="Peptidase metallopeptidase" evidence="11">
    <location>
        <begin position="128"/>
        <end position="298"/>
    </location>
</feature>
<evidence type="ECO:0000256" key="7">
    <source>
        <dbReference type="ARBA" id="ARBA00023049"/>
    </source>
</evidence>
<evidence type="ECO:0000256" key="4">
    <source>
        <dbReference type="ARBA" id="ARBA00022729"/>
    </source>
</evidence>
<organism evidence="12 13">
    <name type="scientific">Ceutorhynchus assimilis</name>
    <name type="common">cabbage seed weevil</name>
    <dbReference type="NCBI Taxonomy" id="467358"/>
    <lineage>
        <taxon>Eukaryota</taxon>
        <taxon>Metazoa</taxon>
        <taxon>Ecdysozoa</taxon>
        <taxon>Arthropoda</taxon>
        <taxon>Hexapoda</taxon>
        <taxon>Insecta</taxon>
        <taxon>Pterygota</taxon>
        <taxon>Neoptera</taxon>
        <taxon>Endopterygota</taxon>
        <taxon>Coleoptera</taxon>
        <taxon>Polyphaga</taxon>
        <taxon>Cucujiformia</taxon>
        <taxon>Curculionidae</taxon>
        <taxon>Ceutorhynchinae</taxon>
        <taxon>Ceutorhynchus</taxon>
    </lineage>
</organism>
<dbReference type="GO" id="GO:0031012">
    <property type="term" value="C:extracellular matrix"/>
    <property type="evidence" value="ECO:0007669"/>
    <property type="project" value="InterPro"/>
</dbReference>
<dbReference type="InterPro" id="IPR006026">
    <property type="entry name" value="Peptidase_Metallo"/>
</dbReference>
<dbReference type="GO" id="GO:0005615">
    <property type="term" value="C:extracellular space"/>
    <property type="evidence" value="ECO:0007669"/>
    <property type="project" value="TreeGrafter"/>
</dbReference>
<feature type="binding site" evidence="9">
    <location>
        <position position="257"/>
    </location>
    <ligand>
        <name>Zn(2+)</name>
        <dbReference type="ChEBI" id="CHEBI:29105"/>
        <label>2</label>
        <note>catalytic</note>
    </ligand>
</feature>
<protein>
    <recommendedName>
        <fullName evidence="11">Peptidase metallopeptidase domain-containing protein</fullName>
    </recommendedName>
</protein>
<feature type="active site" evidence="8">
    <location>
        <position position="254"/>
    </location>
</feature>
<feature type="binding site" evidence="9">
    <location>
        <position position="225"/>
    </location>
    <ligand>
        <name>Zn(2+)</name>
        <dbReference type="ChEBI" id="CHEBI:29105"/>
        <label>1</label>
    </ligand>
</feature>
<dbReference type="OrthoDB" id="10030048at2759"/>
<evidence type="ECO:0000256" key="10">
    <source>
        <dbReference type="SAM" id="MobiDB-lite"/>
    </source>
</evidence>
<evidence type="ECO:0000256" key="8">
    <source>
        <dbReference type="PIRSR" id="PIRSR621190-1"/>
    </source>
</evidence>
<feature type="compositionally biased region" description="Low complexity" evidence="10">
    <location>
        <begin position="308"/>
        <end position="324"/>
    </location>
</feature>
<feature type="binding site" evidence="9">
    <location>
        <position position="191"/>
    </location>
    <ligand>
        <name>Zn(2+)</name>
        <dbReference type="ChEBI" id="CHEBI:29105"/>
        <label>1</label>
    </ligand>
</feature>
<dbReference type="Pfam" id="PF00413">
    <property type="entry name" value="Peptidase_M10"/>
    <property type="match status" value="1"/>
</dbReference>
<dbReference type="GO" id="GO:0030198">
    <property type="term" value="P:extracellular matrix organization"/>
    <property type="evidence" value="ECO:0007669"/>
    <property type="project" value="TreeGrafter"/>
</dbReference>
<keyword evidence="6 9" id="KW-0862">Zinc</keyword>
<reference evidence="12" key="1">
    <citation type="submission" date="2022-01" db="EMBL/GenBank/DDBJ databases">
        <authorList>
            <person name="King R."/>
        </authorList>
    </citation>
    <scope>NUCLEOTIDE SEQUENCE</scope>
</reference>
<dbReference type="InterPro" id="IPR021190">
    <property type="entry name" value="Pept_M10A"/>
</dbReference>
<keyword evidence="4" id="KW-0732">Signal</keyword>
<evidence type="ECO:0000256" key="2">
    <source>
        <dbReference type="ARBA" id="ARBA00022670"/>
    </source>
</evidence>
<feature type="binding site" description="in inhibited form" evidence="9">
    <location>
        <position position="115"/>
    </location>
    <ligand>
        <name>Zn(2+)</name>
        <dbReference type="ChEBI" id="CHEBI:29105"/>
        <label>2</label>
        <note>catalytic</note>
    </ligand>
</feature>
<evidence type="ECO:0000313" key="12">
    <source>
        <dbReference type="EMBL" id="CAG9773448.1"/>
    </source>
</evidence>
<evidence type="ECO:0000313" key="13">
    <source>
        <dbReference type="Proteomes" id="UP001152799"/>
    </source>
</evidence>
<dbReference type="InterPro" id="IPR036365">
    <property type="entry name" value="PGBD-like_sf"/>
</dbReference>
<sequence>MSHRVVENNKTTFMHDISLKQITNEFPQLEKMFFDVENVHRSSIDSEVTDGSKLEEKDLIDFLSYHGYLNISQNNNVSDLVTPEKALKEFQIAYNLKADGTLNGETASLIERFWCGTRDNNYQIGNVDEGKWKYKIIKWIIHPPTSHLRIKQKYIKVAENAFNLWENETNLKFVYSNVNPNIIISFNYSNHSFYANKNECPYEFHYYVLAHSYFPSLQSETVEIHMNRAFTWYLEDAPSVPDSQKSLLQVLTHEIGHALGIGHSHDTQSIMYPALLDIGPDVRLSSDDKEAIQELYGKKQSSFNQSQTTTTTTTTTTTMKPKTTKTNKPVILKSNEEIENDNRDKTIASMYDDEELIFNEDPVNKLAQRANILVSVDKNNVREDDEDSEDEAISMDQVEDQRCGGTAEVVIKKINASETCNPNYLIKQICTVQSYVVIESMYGGFYNICFLCHYHHGLEAPLGKHTFINTHYQKAFSCCDKIDLFCSLCKTNLFVNMPIEVCIYCNKPQVQPIDNHLLKKQNFEES</sequence>
<accession>A0A9N9N390</accession>
<dbReference type="InterPro" id="IPR001818">
    <property type="entry name" value="Pept_M10_metallopeptidase"/>
</dbReference>
<evidence type="ECO:0000256" key="5">
    <source>
        <dbReference type="ARBA" id="ARBA00022801"/>
    </source>
</evidence>
<comment type="cofactor">
    <cofactor evidence="9">
        <name>Zn(2+)</name>
        <dbReference type="ChEBI" id="CHEBI:29105"/>
    </cofactor>
    <text evidence="9">Binds 2 Zn(2+) ions per subunit.</text>
</comment>
<dbReference type="GO" id="GO:0006508">
    <property type="term" value="P:proteolysis"/>
    <property type="evidence" value="ECO:0007669"/>
    <property type="project" value="UniProtKB-KW"/>
</dbReference>
<dbReference type="SUPFAM" id="SSF47090">
    <property type="entry name" value="PGBD-like"/>
    <property type="match status" value="1"/>
</dbReference>
<dbReference type="GO" id="GO:0030574">
    <property type="term" value="P:collagen catabolic process"/>
    <property type="evidence" value="ECO:0007669"/>
    <property type="project" value="TreeGrafter"/>
</dbReference>
<dbReference type="InterPro" id="IPR024079">
    <property type="entry name" value="MetalloPept_cat_dom_sf"/>
</dbReference>
<dbReference type="PANTHER" id="PTHR10201:SF291">
    <property type="entry name" value="MATRIX METALLOPROTEINASE 1, ISOFORM C-RELATED"/>
    <property type="match status" value="1"/>
</dbReference>
<dbReference type="AlphaFoldDB" id="A0A9N9N390"/>
<dbReference type="SMART" id="SM00235">
    <property type="entry name" value="ZnMc"/>
    <property type="match status" value="1"/>
</dbReference>
<keyword evidence="7" id="KW-0482">Metalloprotease</keyword>
<dbReference type="PANTHER" id="PTHR10201">
    <property type="entry name" value="MATRIX METALLOPROTEINASE"/>
    <property type="match status" value="1"/>
</dbReference>
<proteinExistence type="inferred from homology"/>
<dbReference type="PRINTS" id="PR00138">
    <property type="entry name" value="MATRIXIN"/>
</dbReference>
<evidence type="ECO:0000256" key="9">
    <source>
        <dbReference type="PIRSR" id="PIRSR621190-2"/>
    </source>
</evidence>
<comment type="similarity">
    <text evidence="1">Belongs to the peptidase M10A family.</text>
</comment>
<dbReference type="GO" id="GO:0008270">
    <property type="term" value="F:zinc ion binding"/>
    <property type="evidence" value="ECO:0007669"/>
    <property type="project" value="InterPro"/>
</dbReference>
<feature type="binding site" evidence="9">
    <location>
        <position position="263"/>
    </location>
    <ligand>
        <name>Zn(2+)</name>
        <dbReference type="ChEBI" id="CHEBI:29105"/>
        <label>2</label>
        <note>catalytic</note>
    </ligand>
</feature>
<dbReference type="EMBL" id="OU892285">
    <property type="protein sequence ID" value="CAG9773448.1"/>
    <property type="molecule type" value="Genomic_DNA"/>
</dbReference>
<keyword evidence="2" id="KW-0645">Protease</keyword>
<evidence type="ECO:0000256" key="6">
    <source>
        <dbReference type="ARBA" id="ARBA00022833"/>
    </source>
</evidence>
<gene>
    <name evidence="12" type="ORF">CEUTPL_LOCUS13839</name>
</gene>
<dbReference type="GO" id="GO:0004222">
    <property type="term" value="F:metalloendopeptidase activity"/>
    <property type="evidence" value="ECO:0007669"/>
    <property type="project" value="InterPro"/>
</dbReference>
<evidence type="ECO:0000259" key="11">
    <source>
        <dbReference type="SMART" id="SM00235"/>
    </source>
</evidence>
<dbReference type="SUPFAM" id="SSF55486">
    <property type="entry name" value="Metalloproteases ('zincins'), catalytic domain"/>
    <property type="match status" value="1"/>
</dbReference>
<dbReference type="Proteomes" id="UP001152799">
    <property type="component" value="Chromosome 9"/>
</dbReference>
<evidence type="ECO:0000256" key="3">
    <source>
        <dbReference type="ARBA" id="ARBA00022723"/>
    </source>
</evidence>
<feature type="region of interest" description="Disordered" evidence="10">
    <location>
        <begin position="303"/>
        <end position="324"/>
    </location>
</feature>
<feature type="binding site" evidence="9">
    <location>
        <position position="271"/>
    </location>
    <ligand>
        <name>Zn(2+)</name>
        <dbReference type="ChEBI" id="CHEBI:29105"/>
        <label>2</label>
        <note>catalytic</note>
    </ligand>
</feature>
<keyword evidence="13" id="KW-1185">Reference proteome</keyword>
<keyword evidence="3 9" id="KW-0479">Metal-binding</keyword>